<keyword evidence="3" id="KW-0472">Membrane</keyword>
<proteinExistence type="predicted"/>
<dbReference type="RefSeq" id="XP_012770754.1">
    <property type="nucleotide sequence ID" value="XM_012915300.1"/>
</dbReference>
<accession>A0A061BJZ4</accession>
<feature type="compositionally biased region" description="Polar residues" evidence="2">
    <location>
        <begin position="590"/>
        <end position="612"/>
    </location>
</feature>
<evidence type="ECO:0008006" key="5">
    <source>
        <dbReference type="Google" id="ProtNLM"/>
    </source>
</evidence>
<feature type="compositionally biased region" description="Basic and acidic residues" evidence="2">
    <location>
        <begin position="407"/>
        <end position="427"/>
    </location>
</feature>
<reference evidence="4" key="2">
    <citation type="submission" date="2014-06" db="EMBL/GenBank/DDBJ databases">
        <authorList>
            <person name="Aslett M."/>
            <person name="De Silva Nishadi"/>
        </authorList>
    </citation>
    <scope>NUCLEOTIDE SEQUENCE</scope>
    <source>
        <strain evidence="4">Bond</strain>
    </source>
</reference>
<feature type="compositionally biased region" description="Acidic residues" evidence="2">
    <location>
        <begin position="429"/>
        <end position="462"/>
    </location>
</feature>
<feature type="compositionally biased region" description="Polar residues" evidence="2">
    <location>
        <begin position="495"/>
        <end position="551"/>
    </location>
</feature>
<feature type="compositionally biased region" description="Basic and acidic residues" evidence="2">
    <location>
        <begin position="674"/>
        <end position="683"/>
    </location>
</feature>
<gene>
    <name evidence="4" type="ORF">BBBOND_0004680</name>
</gene>
<feature type="region of interest" description="Disordered" evidence="2">
    <location>
        <begin position="674"/>
        <end position="723"/>
    </location>
</feature>
<organism evidence="4">
    <name type="scientific">Babesia bigemina</name>
    <dbReference type="NCBI Taxonomy" id="5866"/>
    <lineage>
        <taxon>Eukaryota</taxon>
        <taxon>Sar</taxon>
        <taxon>Alveolata</taxon>
        <taxon>Apicomplexa</taxon>
        <taxon>Aconoidasida</taxon>
        <taxon>Piroplasmida</taxon>
        <taxon>Babesiidae</taxon>
        <taxon>Babesia</taxon>
    </lineage>
</organism>
<feature type="coiled-coil region" evidence="1">
    <location>
        <begin position="1059"/>
        <end position="1086"/>
    </location>
</feature>
<feature type="compositionally biased region" description="Basic and acidic residues" evidence="2">
    <location>
        <begin position="713"/>
        <end position="723"/>
    </location>
</feature>
<dbReference type="GeneID" id="24562027"/>
<keyword evidence="3" id="KW-1133">Transmembrane helix</keyword>
<reference evidence="4" key="1">
    <citation type="journal article" date="2014" name="Nucleic Acids Res.">
        <title>The evolutionary dynamics of variant antigen genes in Babesia reveal a history of genomic innovation underlying host-parasite interaction.</title>
        <authorList>
            <person name="Jackson A.P."/>
            <person name="Otto T.D."/>
            <person name="Darby A."/>
            <person name="Ramaprasad A."/>
            <person name="Xia D."/>
            <person name="Echaide I.E."/>
            <person name="Farber M."/>
            <person name="Gahlot S."/>
            <person name="Gamble J."/>
            <person name="Gupta D."/>
            <person name="Gupta Y."/>
            <person name="Jackson L."/>
            <person name="Malandrin L."/>
            <person name="Malas T.B."/>
            <person name="Moussa E."/>
            <person name="Nair M."/>
            <person name="Reid AJ."/>
            <person name="Sanders M."/>
            <person name="Sharma J."/>
            <person name="Tracey A."/>
            <person name="Quail M.A."/>
            <person name="Weir W."/>
            <person name="Wastling J.M."/>
            <person name="Hall N."/>
            <person name="Willadsen P."/>
            <person name="Lingelbach K."/>
            <person name="Shiels B."/>
            <person name="Tait A."/>
            <person name="Berriman M."/>
            <person name="Allred D.R."/>
            <person name="Pain A."/>
        </authorList>
    </citation>
    <scope>NUCLEOTIDE SEQUENCE</scope>
    <source>
        <strain evidence="4">Bond</strain>
    </source>
</reference>
<evidence type="ECO:0000256" key="3">
    <source>
        <dbReference type="SAM" id="Phobius"/>
    </source>
</evidence>
<feature type="compositionally biased region" description="Gly residues" evidence="2">
    <location>
        <begin position="575"/>
        <end position="584"/>
    </location>
</feature>
<sequence length="1819" mass="202817">MAAKGTIPAFNTLKECMEFLYWLKDDKTGMQSSVANRLKRLLKNRYKGFTQSEIERALSIFLSGVSKFHTKLCKNARGHYLGNKSPRDVLYALLACIPRLLSAIYFLRYKVDANFKALGGGGWAENQVGLVARSVYYGSQIDKYLIATQTNGYGVIPGGFAPRELNMGHRSGYSPGSKMMPDLIDISEKHGRGFNVFLDVFVTSVFGKHGADMSNVANALRLVQDFCGIFEKVRDEDDFKNNLQARHHCIAWRDLQQHCSKLKKSLEKIFNGNRFSFTGYAREPQYLSTENIAKKMAKWFKTHLSDVMEQLKSIEPFDSTKKYPLSGKHIRKGNTLSGGYPEAFMAYFTNNFIRYGFTLYHNNYKVETTPYKDLFDSWNGAIHELKKTNDGLDGLVRILNGNQCASRHKDEKPEKKPKPTPEPRPGPEIEPEPEPADEDEYYLDSEPDSDEELMNEESDEELPETKSEAPKTEAAKPVVTKGDATPNQGKKAEGAQNQGKKAEGAQNQGKKAEGAQNQGKKVEGAQNQGKKVEGAQNQGNGHSVGNTSSSPVAKAVQSQPSSVPSADSGSSGASGSSGGQGQDGQTGSSAPVQGSGQSTSQDPTTDATTAYTGSDLGSGAGGAGGSGPKASVAACPPGKSSFNFGSMKFCVEKPNFQDEDKVLDAQRQGMLETEYKDLREIHSKRNSRIDSLTSKSRSSHSTSRRSLQSTGEHNAHERDYYELRGRDRGQGDYIILGGDAIEDQSYKRREKERKQKAVEEQKKLWDLEAKREENRLREAMQRGLLEDVMEEVVDKDEMIVDIKGVVDMDVEGTDVSGGDEEIIYVDGNDIAENRKTIAEVKPAIFNVDGHEAIISHGNTAVSSSDDYEVLGLDGAAINTYAMPNMEHVDEEIPLGFVGNAVRDINKPVLPNFKFGSKVDGHVYDDGSDGVFEKQVAAKAKWQEEQKIRFLKMMQEDIQDQLAKSNDHAMFTSGSVLPHSFPLDGIVVKSDADTNDSQPDDSEQKLFQKYMQGNTLHGSVIQNREYKPFLTREPFASHGSVINDTSRNNPAYEKMFADSKHELNKRFKDARKKQDNLEATVRAISQKTLYKDLFRGGDVHITHQLKPAYTDTVDTLDIYVPPHSRTISERPDPNIVQHSLNRTTPQMTIEIPDRMSSNLDDPSNSGFRPTHLAFDFQRDDPLFSRRLDPIVPGVLIENAQRGTPRKQDDPNYLDLQIQVPDRTLQDSSYDIDLGYDPPPPPNIKPIEPVYSATPAINLTFPPVVDPKLKPPEDFDKKTIKHPDITLCLAPWTTQTPTPGSTDIPETELFPSEAPRTVREMLQWLAGLRHPKHHSTLTECFNKAFSGLHHEPSHLALFINHTKVRPTDVFDILQLTAMFAGSVLTSIAPNWIASLSSRAVKPMSSTQSDEPDCCALLCQLRDYAYACHHQFQFLKAQCNRNSTYGGWQNCNYGSDITASNSPLQAFLTDGWDSTFETHLFDPCNLCLKSRVRMGFRDEDLPSSQQTGNTLSTILTPSCGGEDPLLTLCSYLNCLTRRTPRTTGELVSFFHNFGNEMHGYASKSLSPLGNSLRTPHLDCPDWDHLGRHDLQAVSGVRGTESLNSVSNHNHDNAHPRTLSTLVGCGSDPDSCHPRMSPITYRAYALYSQSFAHTYLSWTVYLPDRLWESLEKMYYDLKKHNCFDGKSLHSCPVALPLLYTHGFTPPEVGSQLPLTCQQIIAKLKEIVNGKPIASLMTAMDNFLYNIREPFIFTLVALWSTALLIFANTMLYRIDILHIRSHLIRTKASHLIDVKALLSDNKKMMSLYDANYFDDDPNELLNLK</sequence>
<keyword evidence="1" id="KW-0175">Coiled coil</keyword>
<feature type="transmembrane region" description="Helical" evidence="3">
    <location>
        <begin position="1746"/>
        <end position="1767"/>
    </location>
</feature>
<dbReference type="EMBL" id="LK055185">
    <property type="protein sequence ID" value="CDR71810.1"/>
    <property type="molecule type" value="Genomic_DNA"/>
</dbReference>
<feature type="compositionally biased region" description="Low complexity" evidence="2">
    <location>
        <begin position="556"/>
        <end position="574"/>
    </location>
</feature>
<dbReference type="VEuPathDB" id="PiroplasmaDB:BBBOND_0004680"/>
<feature type="compositionally biased region" description="Basic and acidic residues" evidence="2">
    <location>
        <begin position="463"/>
        <end position="474"/>
    </location>
</feature>
<protein>
    <recommendedName>
        <fullName evidence="5">Ribosome-binding protein 1</fullName>
    </recommendedName>
</protein>
<dbReference type="OrthoDB" id="10044771at2759"/>
<evidence type="ECO:0000256" key="2">
    <source>
        <dbReference type="SAM" id="MobiDB-lite"/>
    </source>
</evidence>
<feature type="compositionally biased region" description="Low complexity" evidence="2">
    <location>
        <begin position="691"/>
        <end position="710"/>
    </location>
</feature>
<dbReference type="KEGG" id="bbig:BBBOND_0004680"/>
<feature type="region of interest" description="Disordered" evidence="2">
    <location>
        <begin position="403"/>
        <end position="638"/>
    </location>
</feature>
<evidence type="ECO:0000313" key="4">
    <source>
        <dbReference type="EMBL" id="CDR71810.1"/>
    </source>
</evidence>
<name>A0A061BJZ4_BABBI</name>
<evidence type="ECO:0000256" key="1">
    <source>
        <dbReference type="SAM" id="Coils"/>
    </source>
</evidence>
<keyword evidence="3" id="KW-0812">Transmembrane</keyword>
<feature type="compositionally biased region" description="Gly residues" evidence="2">
    <location>
        <begin position="616"/>
        <end position="627"/>
    </location>
</feature>